<dbReference type="InterPro" id="IPR002347">
    <property type="entry name" value="SDR_fam"/>
</dbReference>
<evidence type="ECO:0000256" key="2">
    <source>
        <dbReference type="ARBA" id="ARBA00023002"/>
    </source>
</evidence>
<keyword evidence="4" id="KW-1185">Reference proteome</keyword>
<reference evidence="3 4" key="1">
    <citation type="submission" date="2022-04" db="EMBL/GenBank/DDBJ databases">
        <title>Spirosoma sp. strain RP8 genome sequencing and assembly.</title>
        <authorList>
            <person name="Jung Y."/>
        </authorList>
    </citation>
    <scope>NUCLEOTIDE SEQUENCE [LARGE SCALE GENOMIC DNA]</scope>
    <source>
        <strain evidence="3 4">RP8</strain>
    </source>
</reference>
<dbReference type="EMBL" id="JALPRF010000003">
    <property type="protein sequence ID" value="MCK8494511.1"/>
    <property type="molecule type" value="Genomic_DNA"/>
</dbReference>
<evidence type="ECO:0000313" key="4">
    <source>
        <dbReference type="Proteomes" id="UP001202180"/>
    </source>
</evidence>
<dbReference type="PRINTS" id="PR00081">
    <property type="entry name" value="GDHRDH"/>
</dbReference>
<dbReference type="SUPFAM" id="SSF51735">
    <property type="entry name" value="NAD(P)-binding Rossmann-fold domains"/>
    <property type="match status" value="1"/>
</dbReference>
<comment type="similarity">
    <text evidence="1">Belongs to the short-chain dehydrogenases/reductases (SDR) family.</text>
</comment>
<accession>A0ABT0HQR2</accession>
<sequence>MKSILITGASGNLGTSLVEVLHQKGYHVIATLGSARNLDLFNHLPNVESYVVDLLDAGSVSDFLDKIAGKPIDAAALLVGGFTAGSIQDTDIDALTTMYQLNFVTAFAMVKPLLATFEAQGGGQFVLIGAHPALEPEMGQNLVAYSLSKSLVFALANLINAHGNGKHISATVIVPGTLDTPTNRKAMPDADPATWVSPDAISETIAFVLSDTGKTISEPVFKFYNQP</sequence>
<keyword evidence="2" id="KW-0560">Oxidoreductase</keyword>
<protein>
    <submittedName>
        <fullName evidence="3">SDR family NAD(P)-dependent oxidoreductase</fullName>
    </submittedName>
</protein>
<dbReference type="PANTHER" id="PTHR43669:SF3">
    <property type="entry name" value="ALCOHOL DEHYDROGENASE, PUTATIVE (AFU_ORTHOLOGUE AFUA_3G03445)-RELATED"/>
    <property type="match status" value="1"/>
</dbReference>
<evidence type="ECO:0000256" key="1">
    <source>
        <dbReference type="ARBA" id="ARBA00006484"/>
    </source>
</evidence>
<gene>
    <name evidence="3" type="ORF">M0L20_21765</name>
</gene>
<dbReference type="PANTHER" id="PTHR43669">
    <property type="entry name" value="5-KETO-D-GLUCONATE 5-REDUCTASE"/>
    <property type="match status" value="1"/>
</dbReference>
<dbReference type="InterPro" id="IPR036291">
    <property type="entry name" value="NAD(P)-bd_dom_sf"/>
</dbReference>
<dbReference type="Pfam" id="PF00106">
    <property type="entry name" value="adh_short"/>
    <property type="match status" value="1"/>
</dbReference>
<comment type="caution">
    <text evidence="3">The sequence shown here is derived from an EMBL/GenBank/DDBJ whole genome shotgun (WGS) entry which is preliminary data.</text>
</comment>
<proteinExistence type="inferred from homology"/>
<name>A0ABT0HQR2_9BACT</name>
<dbReference type="RefSeq" id="WP_248479010.1">
    <property type="nucleotide sequence ID" value="NZ_JALPRF010000003.1"/>
</dbReference>
<dbReference type="Proteomes" id="UP001202180">
    <property type="component" value="Unassembled WGS sequence"/>
</dbReference>
<organism evidence="3 4">
    <name type="scientific">Spirosoma liriopis</name>
    <dbReference type="NCBI Taxonomy" id="2937440"/>
    <lineage>
        <taxon>Bacteria</taxon>
        <taxon>Pseudomonadati</taxon>
        <taxon>Bacteroidota</taxon>
        <taxon>Cytophagia</taxon>
        <taxon>Cytophagales</taxon>
        <taxon>Cytophagaceae</taxon>
        <taxon>Spirosoma</taxon>
    </lineage>
</organism>
<dbReference type="Gene3D" id="3.40.50.720">
    <property type="entry name" value="NAD(P)-binding Rossmann-like Domain"/>
    <property type="match status" value="1"/>
</dbReference>
<evidence type="ECO:0000313" key="3">
    <source>
        <dbReference type="EMBL" id="MCK8494511.1"/>
    </source>
</evidence>